<proteinExistence type="inferred from homology"/>
<dbReference type="Pfam" id="PF05932">
    <property type="entry name" value="CesT"/>
    <property type="match status" value="1"/>
</dbReference>
<organism evidence="3 4">
    <name type="scientific">Symbiopectobacterium purcellii</name>
    <dbReference type="NCBI Taxonomy" id="2871826"/>
    <lineage>
        <taxon>Bacteria</taxon>
        <taxon>Pseudomonadati</taxon>
        <taxon>Pseudomonadota</taxon>
        <taxon>Gammaproteobacteria</taxon>
        <taxon>Enterobacterales</taxon>
        <taxon>Enterobacteriaceae</taxon>
    </lineage>
</organism>
<comment type="similarity">
    <text evidence="1">Belongs to the CesT/SycH chaperone family.</text>
</comment>
<reference evidence="3 4" key="1">
    <citation type="submission" date="2021-08" db="EMBL/GenBank/DDBJ databases">
        <title>Culture and genomic analysis of Symbiopectobacterium purcellii sp. nov. gen. nov., isolated from the leafhopper Empoasca decipiens.</title>
        <authorList>
            <person name="Nadal-Jimenez P."/>
            <person name="Siozios S."/>
            <person name="Halliday N."/>
            <person name="Camara M."/>
            <person name="Hurst G.D.D."/>
        </authorList>
    </citation>
    <scope>NUCLEOTIDE SEQUENCE [LARGE SCALE GENOMIC DNA]</scope>
    <source>
        <strain evidence="3 4">SyEd1</strain>
    </source>
</reference>
<evidence type="ECO:0000256" key="2">
    <source>
        <dbReference type="ARBA" id="ARBA00093795"/>
    </source>
</evidence>
<protein>
    <recommendedName>
        <fullName evidence="2">Tir chaperone</fullName>
    </recommendedName>
</protein>
<evidence type="ECO:0000313" key="4">
    <source>
        <dbReference type="Proteomes" id="UP000825886"/>
    </source>
</evidence>
<keyword evidence="4" id="KW-1185">Reference proteome</keyword>
<dbReference type="EMBL" id="CP081864">
    <property type="protein sequence ID" value="QZN97110.1"/>
    <property type="molecule type" value="Genomic_DNA"/>
</dbReference>
<evidence type="ECO:0000256" key="1">
    <source>
        <dbReference type="ARBA" id="ARBA00093771"/>
    </source>
</evidence>
<evidence type="ECO:0000313" key="3">
    <source>
        <dbReference type="EMBL" id="QZN97110.1"/>
    </source>
</evidence>
<accession>A0ABX9ATK1</accession>
<dbReference type="InterPro" id="IPR010261">
    <property type="entry name" value="Tir_chaperone"/>
</dbReference>
<name>A0ABX9ATK1_9ENTR</name>
<dbReference type="Gene3D" id="3.30.1460.10">
    <property type="match status" value="1"/>
</dbReference>
<dbReference type="RefSeq" id="WP_222160119.1">
    <property type="nucleotide sequence ID" value="NZ_CP081864.1"/>
</dbReference>
<dbReference type="Proteomes" id="UP000825886">
    <property type="component" value="Chromosome"/>
</dbReference>
<gene>
    <name evidence="3" type="ORF">K6K13_06980</name>
</gene>
<dbReference type="SUPFAM" id="SSF69635">
    <property type="entry name" value="Type III secretory system chaperone-like"/>
    <property type="match status" value="1"/>
</dbReference>
<sequence length="129" mass="14858">MTGTGSERQIHYLGEKLGLDIKLDEKQQILLLIDGKCPVSLQLDDGKWYFYGMVRHLKNEDSPCAFYQKILKESFNTLRTGIGGLCLNESSDILMFVGGFRETNHNADELYENLNHYVQRLDVLRETLE</sequence>